<dbReference type="PANTHER" id="PTHR21094">
    <property type="entry name" value="GOS-28 SNARE- RELATED"/>
    <property type="match status" value="1"/>
</dbReference>
<keyword evidence="12" id="KW-1185">Reference proteome</keyword>
<sequence>MILNKLSEQTNSERLIDEQISIAVETKDHLVHQRLTFKRFQTKMNDLSNRFPLINNVMQKISFRKRRDSIILGVVDGVSPHNSHKHRRKQHQRNISSQQSPDVFNQRRFDCLPGGRRELEKGGIGREAEIYHHQIGGENIPFQISIGDNHYVRWEGETSFSSQYFSTR</sequence>
<evidence type="ECO:0000256" key="2">
    <source>
        <dbReference type="ARBA" id="ARBA00008473"/>
    </source>
</evidence>
<keyword evidence="5" id="KW-0812">Transmembrane</keyword>
<evidence type="ECO:0000256" key="4">
    <source>
        <dbReference type="ARBA" id="ARBA00022448"/>
    </source>
</evidence>
<name>A0A8K0KPP4_LADFU</name>
<dbReference type="EMBL" id="KZ309420">
    <property type="protein sequence ID" value="KAG8238720.1"/>
    <property type="molecule type" value="Genomic_DNA"/>
</dbReference>
<feature type="compositionally biased region" description="Basic residues" evidence="10">
    <location>
        <begin position="82"/>
        <end position="92"/>
    </location>
</feature>
<evidence type="ECO:0000256" key="3">
    <source>
        <dbReference type="ARBA" id="ARBA00015612"/>
    </source>
</evidence>
<keyword evidence="4" id="KW-0813">Transport</keyword>
<comment type="caution">
    <text evidence="11">The sequence shown here is derived from an EMBL/GenBank/DDBJ whole genome shotgun (WGS) entry which is preliminary data.</text>
</comment>
<dbReference type="GO" id="GO:0048219">
    <property type="term" value="P:inter-Golgi cisterna vesicle-mediated transport"/>
    <property type="evidence" value="ECO:0007669"/>
    <property type="project" value="TreeGrafter"/>
</dbReference>
<dbReference type="GO" id="GO:0005801">
    <property type="term" value="C:cis-Golgi network"/>
    <property type="evidence" value="ECO:0007669"/>
    <property type="project" value="InterPro"/>
</dbReference>
<comment type="subcellular location">
    <subcellularLocation>
        <location evidence="1">Golgi apparatus membrane</location>
        <topology evidence="1">Single-pass type IV membrane protein</topology>
    </subcellularLocation>
</comment>
<evidence type="ECO:0000256" key="7">
    <source>
        <dbReference type="ARBA" id="ARBA00022989"/>
    </source>
</evidence>
<keyword evidence="7" id="KW-1133">Transmembrane helix</keyword>
<dbReference type="AlphaFoldDB" id="A0A8K0KPP4"/>
<feature type="region of interest" description="Disordered" evidence="10">
    <location>
        <begin position="77"/>
        <end position="100"/>
    </location>
</feature>
<protein>
    <recommendedName>
        <fullName evidence="3">Golgi SNAP receptor complex member 1</fullName>
    </recommendedName>
</protein>
<dbReference type="GO" id="GO:0006906">
    <property type="term" value="P:vesicle fusion"/>
    <property type="evidence" value="ECO:0007669"/>
    <property type="project" value="TreeGrafter"/>
</dbReference>
<keyword evidence="9" id="KW-0472">Membrane</keyword>
<dbReference type="GO" id="GO:0031201">
    <property type="term" value="C:SNARE complex"/>
    <property type="evidence" value="ECO:0007669"/>
    <property type="project" value="TreeGrafter"/>
</dbReference>
<evidence type="ECO:0000313" key="11">
    <source>
        <dbReference type="EMBL" id="KAG8238720.1"/>
    </source>
</evidence>
<dbReference type="Proteomes" id="UP000792457">
    <property type="component" value="Unassembled WGS sequence"/>
</dbReference>
<evidence type="ECO:0000256" key="5">
    <source>
        <dbReference type="ARBA" id="ARBA00022692"/>
    </source>
</evidence>
<evidence type="ECO:0000256" key="9">
    <source>
        <dbReference type="ARBA" id="ARBA00023136"/>
    </source>
</evidence>
<dbReference type="Pfam" id="PF12352">
    <property type="entry name" value="V-SNARE_C"/>
    <property type="match status" value="1"/>
</dbReference>
<evidence type="ECO:0000256" key="1">
    <source>
        <dbReference type="ARBA" id="ARBA00004409"/>
    </source>
</evidence>
<evidence type="ECO:0000256" key="6">
    <source>
        <dbReference type="ARBA" id="ARBA00022927"/>
    </source>
</evidence>
<comment type="similarity">
    <text evidence="2">Belongs to the GOSR1 family.</text>
</comment>
<evidence type="ECO:0000313" key="12">
    <source>
        <dbReference type="Proteomes" id="UP000792457"/>
    </source>
</evidence>
<dbReference type="OrthoDB" id="422156at2759"/>
<dbReference type="PANTHER" id="PTHR21094:SF2">
    <property type="entry name" value="GOLGI SNAP RECEPTOR COMPLEX MEMBER 1"/>
    <property type="match status" value="1"/>
</dbReference>
<reference evidence="11" key="2">
    <citation type="submission" date="2017-10" db="EMBL/GenBank/DDBJ databases">
        <title>Ladona fulva Genome sequencing and assembly.</title>
        <authorList>
            <person name="Murali S."/>
            <person name="Richards S."/>
            <person name="Bandaranaike D."/>
            <person name="Bellair M."/>
            <person name="Blankenburg K."/>
            <person name="Chao H."/>
            <person name="Dinh H."/>
            <person name="Doddapaneni H."/>
            <person name="Dugan-Rocha S."/>
            <person name="Elkadiri S."/>
            <person name="Gnanaolivu R."/>
            <person name="Hernandez B."/>
            <person name="Skinner E."/>
            <person name="Javaid M."/>
            <person name="Lee S."/>
            <person name="Li M."/>
            <person name="Ming W."/>
            <person name="Munidasa M."/>
            <person name="Muniz J."/>
            <person name="Nguyen L."/>
            <person name="Hughes D."/>
            <person name="Osuji N."/>
            <person name="Pu L.-L."/>
            <person name="Puazo M."/>
            <person name="Qu C."/>
            <person name="Quiroz J."/>
            <person name="Raj R."/>
            <person name="Weissenberger G."/>
            <person name="Xin Y."/>
            <person name="Zou X."/>
            <person name="Han Y."/>
            <person name="Worley K."/>
            <person name="Muzny D."/>
            <person name="Gibbs R."/>
        </authorList>
    </citation>
    <scope>NUCLEOTIDE SEQUENCE</scope>
    <source>
        <strain evidence="11">Sampled in the wild</strain>
    </source>
</reference>
<dbReference type="GO" id="GO:0015031">
    <property type="term" value="P:protein transport"/>
    <property type="evidence" value="ECO:0007669"/>
    <property type="project" value="UniProtKB-KW"/>
</dbReference>
<gene>
    <name evidence="11" type="ORF">J437_LFUL015279</name>
</gene>
<proteinExistence type="inferred from homology"/>
<dbReference type="GO" id="GO:0000139">
    <property type="term" value="C:Golgi membrane"/>
    <property type="evidence" value="ECO:0007669"/>
    <property type="project" value="UniProtKB-SubCell"/>
</dbReference>
<reference evidence="11" key="1">
    <citation type="submission" date="2013-04" db="EMBL/GenBank/DDBJ databases">
        <authorList>
            <person name="Qu J."/>
            <person name="Murali S.C."/>
            <person name="Bandaranaike D."/>
            <person name="Bellair M."/>
            <person name="Blankenburg K."/>
            <person name="Chao H."/>
            <person name="Dinh H."/>
            <person name="Doddapaneni H."/>
            <person name="Downs B."/>
            <person name="Dugan-Rocha S."/>
            <person name="Elkadiri S."/>
            <person name="Gnanaolivu R.D."/>
            <person name="Hernandez B."/>
            <person name="Javaid M."/>
            <person name="Jayaseelan J.C."/>
            <person name="Lee S."/>
            <person name="Li M."/>
            <person name="Ming W."/>
            <person name="Munidasa M."/>
            <person name="Muniz J."/>
            <person name="Nguyen L."/>
            <person name="Ongeri F."/>
            <person name="Osuji N."/>
            <person name="Pu L.-L."/>
            <person name="Puazo M."/>
            <person name="Qu C."/>
            <person name="Quiroz J."/>
            <person name="Raj R."/>
            <person name="Weissenberger G."/>
            <person name="Xin Y."/>
            <person name="Zou X."/>
            <person name="Han Y."/>
            <person name="Richards S."/>
            <person name="Worley K."/>
            <person name="Muzny D."/>
            <person name="Gibbs R."/>
        </authorList>
    </citation>
    <scope>NUCLEOTIDE SEQUENCE</scope>
    <source>
        <strain evidence="11">Sampled in the wild</strain>
    </source>
</reference>
<keyword evidence="6" id="KW-0653">Protein transport</keyword>
<dbReference type="GO" id="GO:0005484">
    <property type="term" value="F:SNAP receptor activity"/>
    <property type="evidence" value="ECO:0007669"/>
    <property type="project" value="TreeGrafter"/>
</dbReference>
<accession>A0A8K0KPP4</accession>
<organism evidence="11 12">
    <name type="scientific">Ladona fulva</name>
    <name type="common">Scarce chaser dragonfly</name>
    <name type="synonym">Libellula fulva</name>
    <dbReference type="NCBI Taxonomy" id="123851"/>
    <lineage>
        <taxon>Eukaryota</taxon>
        <taxon>Metazoa</taxon>
        <taxon>Ecdysozoa</taxon>
        <taxon>Arthropoda</taxon>
        <taxon>Hexapoda</taxon>
        <taxon>Insecta</taxon>
        <taxon>Pterygota</taxon>
        <taxon>Palaeoptera</taxon>
        <taxon>Odonata</taxon>
        <taxon>Epiprocta</taxon>
        <taxon>Anisoptera</taxon>
        <taxon>Libelluloidea</taxon>
        <taxon>Libellulidae</taxon>
        <taxon>Ladona</taxon>
    </lineage>
</organism>
<dbReference type="GO" id="GO:0006888">
    <property type="term" value="P:endoplasmic reticulum to Golgi vesicle-mediated transport"/>
    <property type="evidence" value="ECO:0007669"/>
    <property type="project" value="InterPro"/>
</dbReference>
<dbReference type="InterPro" id="IPR023601">
    <property type="entry name" value="Golgi_SNAP_su1"/>
</dbReference>
<evidence type="ECO:0000256" key="10">
    <source>
        <dbReference type="SAM" id="MobiDB-lite"/>
    </source>
</evidence>
<evidence type="ECO:0000256" key="8">
    <source>
        <dbReference type="ARBA" id="ARBA00023034"/>
    </source>
</evidence>
<keyword evidence="8" id="KW-0333">Golgi apparatus</keyword>
<dbReference type="GO" id="GO:0005797">
    <property type="term" value="C:Golgi medial cisterna"/>
    <property type="evidence" value="ECO:0007669"/>
    <property type="project" value="TreeGrafter"/>
</dbReference>